<dbReference type="SUPFAM" id="SSF52047">
    <property type="entry name" value="RNI-like"/>
    <property type="match status" value="1"/>
</dbReference>
<protein>
    <submittedName>
        <fullName evidence="2">Uncharacterized protein</fullName>
    </submittedName>
</protein>
<gene>
    <name evidence="2" type="ORF">BDA99DRAFT_530055</name>
</gene>
<accession>A0AAD5P6V5</accession>
<keyword evidence="3" id="KW-1185">Reference proteome</keyword>
<sequence>MKHLRKLYLVSFNVGCLGFLPCLERFGKEQQRCLQKLYIVGCHGVNSRVLSNSANITTLQELSVHNLGDADIVTSEITQFTQHVAEMSELTQLDIARIKLTDEAVGNIIACKTLKTLIMYNTFISEEGRVLLKQHINDVQIYNSNRFNVEN</sequence>
<reference evidence="2" key="2">
    <citation type="submission" date="2023-02" db="EMBL/GenBank/DDBJ databases">
        <authorList>
            <consortium name="DOE Joint Genome Institute"/>
            <person name="Mondo S.J."/>
            <person name="Chang Y."/>
            <person name="Wang Y."/>
            <person name="Ahrendt S."/>
            <person name="Andreopoulos W."/>
            <person name="Barry K."/>
            <person name="Beard J."/>
            <person name="Benny G.L."/>
            <person name="Blankenship S."/>
            <person name="Bonito G."/>
            <person name="Cuomo C."/>
            <person name="Desiro A."/>
            <person name="Gervers K.A."/>
            <person name="Hundley H."/>
            <person name="Kuo A."/>
            <person name="LaButti K."/>
            <person name="Lang B.F."/>
            <person name="Lipzen A."/>
            <person name="O'Donnell K."/>
            <person name="Pangilinan J."/>
            <person name="Reynolds N."/>
            <person name="Sandor L."/>
            <person name="Smith M.W."/>
            <person name="Tsang A."/>
            <person name="Grigoriev I.V."/>
            <person name="Stajich J.E."/>
            <person name="Spatafora J.W."/>
        </authorList>
    </citation>
    <scope>NUCLEOTIDE SEQUENCE</scope>
    <source>
        <strain evidence="2">RSA 2281</strain>
    </source>
</reference>
<name>A0AAD5P6V5_9FUNG</name>
<feature type="chain" id="PRO_5042087432" evidence="1">
    <location>
        <begin position="19"/>
        <end position="151"/>
    </location>
</feature>
<evidence type="ECO:0000313" key="3">
    <source>
        <dbReference type="Proteomes" id="UP001209540"/>
    </source>
</evidence>
<reference evidence="2" key="1">
    <citation type="journal article" date="2022" name="IScience">
        <title>Evolution of zygomycete secretomes and the origins of terrestrial fungal ecologies.</title>
        <authorList>
            <person name="Chang Y."/>
            <person name="Wang Y."/>
            <person name="Mondo S."/>
            <person name="Ahrendt S."/>
            <person name="Andreopoulos W."/>
            <person name="Barry K."/>
            <person name="Beard J."/>
            <person name="Benny G.L."/>
            <person name="Blankenship S."/>
            <person name="Bonito G."/>
            <person name="Cuomo C."/>
            <person name="Desiro A."/>
            <person name="Gervers K.A."/>
            <person name="Hundley H."/>
            <person name="Kuo A."/>
            <person name="LaButti K."/>
            <person name="Lang B.F."/>
            <person name="Lipzen A."/>
            <person name="O'Donnell K."/>
            <person name="Pangilinan J."/>
            <person name="Reynolds N."/>
            <person name="Sandor L."/>
            <person name="Smith M.E."/>
            <person name="Tsang A."/>
            <person name="Grigoriev I.V."/>
            <person name="Stajich J.E."/>
            <person name="Spatafora J.W."/>
        </authorList>
    </citation>
    <scope>NUCLEOTIDE SEQUENCE</scope>
    <source>
        <strain evidence="2">RSA 2281</strain>
    </source>
</reference>
<comment type="caution">
    <text evidence="2">The sequence shown here is derived from an EMBL/GenBank/DDBJ whole genome shotgun (WGS) entry which is preliminary data.</text>
</comment>
<feature type="signal peptide" evidence="1">
    <location>
        <begin position="1"/>
        <end position="18"/>
    </location>
</feature>
<feature type="non-terminal residue" evidence="2">
    <location>
        <position position="151"/>
    </location>
</feature>
<dbReference type="InterPro" id="IPR032675">
    <property type="entry name" value="LRR_dom_sf"/>
</dbReference>
<organism evidence="2 3">
    <name type="scientific">Phascolomyces articulosus</name>
    <dbReference type="NCBI Taxonomy" id="60185"/>
    <lineage>
        <taxon>Eukaryota</taxon>
        <taxon>Fungi</taxon>
        <taxon>Fungi incertae sedis</taxon>
        <taxon>Mucoromycota</taxon>
        <taxon>Mucoromycotina</taxon>
        <taxon>Mucoromycetes</taxon>
        <taxon>Mucorales</taxon>
        <taxon>Lichtheimiaceae</taxon>
        <taxon>Phascolomyces</taxon>
    </lineage>
</organism>
<proteinExistence type="predicted"/>
<dbReference type="Gene3D" id="3.80.10.10">
    <property type="entry name" value="Ribonuclease Inhibitor"/>
    <property type="match status" value="1"/>
</dbReference>
<dbReference type="EMBL" id="JAIXMP010000069">
    <property type="protein sequence ID" value="KAI9243603.1"/>
    <property type="molecule type" value="Genomic_DNA"/>
</dbReference>
<evidence type="ECO:0000313" key="2">
    <source>
        <dbReference type="EMBL" id="KAI9243603.1"/>
    </source>
</evidence>
<keyword evidence="1" id="KW-0732">Signal</keyword>
<dbReference type="Proteomes" id="UP001209540">
    <property type="component" value="Unassembled WGS sequence"/>
</dbReference>
<evidence type="ECO:0000256" key="1">
    <source>
        <dbReference type="SAM" id="SignalP"/>
    </source>
</evidence>
<dbReference type="AlphaFoldDB" id="A0AAD5P6V5"/>